<proteinExistence type="predicted"/>
<feature type="domain" description="Kazal-like" evidence="5">
    <location>
        <begin position="29"/>
        <end position="80"/>
    </location>
</feature>
<evidence type="ECO:0000313" key="7">
    <source>
        <dbReference type="Proteomes" id="UP000030762"/>
    </source>
</evidence>
<dbReference type="InterPro" id="IPR002350">
    <property type="entry name" value="Kazal_dom"/>
</dbReference>
<dbReference type="OrthoDB" id="61562at2759"/>
<dbReference type="InterPro" id="IPR050653">
    <property type="entry name" value="Prot_Inhib_GrowthFact_Antg"/>
</dbReference>
<dbReference type="PANTHER" id="PTHR10913">
    <property type="entry name" value="FOLLISTATIN-RELATED"/>
    <property type="match status" value="1"/>
</dbReference>
<feature type="domain" description="Kazal-like" evidence="5">
    <location>
        <begin position="81"/>
        <end position="133"/>
    </location>
</feature>
<gene>
    <name evidence="6" type="ORF">SDRG_06554</name>
</gene>
<dbReference type="RefSeq" id="XP_008610557.1">
    <property type="nucleotide sequence ID" value="XM_008612335.1"/>
</dbReference>
<dbReference type="CDD" id="cd00104">
    <property type="entry name" value="KAZAL_FS"/>
    <property type="match status" value="2"/>
</dbReference>
<evidence type="ECO:0000259" key="5">
    <source>
        <dbReference type="PROSITE" id="PS51465"/>
    </source>
</evidence>
<keyword evidence="7" id="KW-1185">Reference proteome</keyword>
<dbReference type="PROSITE" id="PS51465">
    <property type="entry name" value="KAZAL_2"/>
    <property type="match status" value="2"/>
</dbReference>
<evidence type="ECO:0000256" key="3">
    <source>
        <dbReference type="ARBA" id="ARBA00023157"/>
    </source>
</evidence>
<dbReference type="VEuPathDB" id="FungiDB:SDRG_06554"/>
<keyword evidence="3" id="KW-1015">Disulfide bond</keyword>
<dbReference type="GO" id="GO:0005576">
    <property type="term" value="C:extracellular region"/>
    <property type="evidence" value="ECO:0007669"/>
    <property type="project" value="TreeGrafter"/>
</dbReference>
<feature type="chain" id="PRO_5004570057" description="Kazal-like domain-containing protein" evidence="4">
    <location>
        <begin position="32"/>
        <end position="190"/>
    </location>
</feature>
<protein>
    <recommendedName>
        <fullName evidence="5">Kazal-like domain-containing protein</fullName>
    </recommendedName>
</protein>
<dbReference type="Pfam" id="PF07648">
    <property type="entry name" value="Kazal_2"/>
    <property type="match status" value="2"/>
</dbReference>
<evidence type="ECO:0000256" key="1">
    <source>
        <dbReference type="ARBA" id="ARBA00022690"/>
    </source>
</evidence>
<evidence type="ECO:0000256" key="2">
    <source>
        <dbReference type="ARBA" id="ARBA00022900"/>
    </source>
</evidence>
<dbReference type="STRING" id="1156394.T0QPL8"/>
<dbReference type="PANTHER" id="PTHR10913:SF45">
    <property type="entry name" value="FOLLISTATIN, ISOFORM A-RELATED"/>
    <property type="match status" value="1"/>
</dbReference>
<dbReference type="Proteomes" id="UP000030762">
    <property type="component" value="Unassembled WGS sequence"/>
</dbReference>
<accession>T0QPL8</accession>
<dbReference type="AlphaFoldDB" id="T0QPL8"/>
<evidence type="ECO:0000313" key="6">
    <source>
        <dbReference type="EMBL" id="EQC35795.1"/>
    </source>
</evidence>
<keyword evidence="4" id="KW-0732">Signal</keyword>
<dbReference type="Gene3D" id="3.30.60.30">
    <property type="match status" value="2"/>
</dbReference>
<dbReference type="InterPro" id="IPR036058">
    <property type="entry name" value="Kazal_dom_sf"/>
</dbReference>
<sequence length="190" mass="19211">MAALAHLTRQLTNMQAKLLLASLAFAAFAAAADKCPTVCIDLFDEVCGSDGKTYGNECKLDIAACADPTIKLVSKGACGGSPTQAGCPIRGCIEILSPVCGSDGVNYDNECFLRMAKCKKPELTLVSNTSCDGSTLNSTKTTAPTTVVATPVATTATPSTAAPKAPSAAVSTNVQCGVLALVGLAVYATA</sequence>
<dbReference type="InParanoid" id="T0QPL8"/>
<evidence type="ECO:0000256" key="4">
    <source>
        <dbReference type="SAM" id="SignalP"/>
    </source>
</evidence>
<organism evidence="6 7">
    <name type="scientific">Saprolegnia diclina (strain VS20)</name>
    <dbReference type="NCBI Taxonomy" id="1156394"/>
    <lineage>
        <taxon>Eukaryota</taxon>
        <taxon>Sar</taxon>
        <taxon>Stramenopiles</taxon>
        <taxon>Oomycota</taxon>
        <taxon>Saprolegniomycetes</taxon>
        <taxon>Saprolegniales</taxon>
        <taxon>Saprolegniaceae</taxon>
        <taxon>Saprolegnia</taxon>
    </lineage>
</organism>
<dbReference type="SUPFAM" id="SSF100895">
    <property type="entry name" value="Kazal-type serine protease inhibitors"/>
    <property type="match status" value="2"/>
</dbReference>
<dbReference type="EMBL" id="JH767149">
    <property type="protein sequence ID" value="EQC35795.1"/>
    <property type="molecule type" value="Genomic_DNA"/>
</dbReference>
<dbReference type="GeneID" id="19947281"/>
<reference evidence="6 7" key="1">
    <citation type="submission" date="2012-04" db="EMBL/GenBank/DDBJ databases">
        <title>The Genome Sequence of Saprolegnia declina VS20.</title>
        <authorList>
            <consortium name="The Broad Institute Genome Sequencing Platform"/>
            <person name="Russ C."/>
            <person name="Nusbaum C."/>
            <person name="Tyler B."/>
            <person name="van West P."/>
            <person name="Dieguez-Uribeondo J."/>
            <person name="de Bruijn I."/>
            <person name="Tripathy S."/>
            <person name="Jiang R."/>
            <person name="Young S.K."/>
            <person name="Zeng Q."/>
            <person name="Gargeya S."/>
            <person name="Fitzgerald M."/>
            <person name="Haas B."/>
            <person name="Abouelleil A."/>
            <person name="Alvarado L."/>
            <person name="Arachchi H.M."/>
            <person name="Berlin A."/>
            <person name="Chapman S.B."/>
            <person name="Goldberg J."/>
            <person name="Griggs A."/>
            <person name="Gujja S."/>
            <person name="Hansen M."/>
            <person name="Howarth C."/>
            <person name="Imamovic A."/>
            <person name="Larimer J."/>
            <person name="McCowen C."/>
            <person name="Montmayeur A."/>
            <person name="Murphy C."/>
            <person name="Neiman D."/>
            <person name="Pearson M."/>
            <person name="Priest M."/>
            <person name="Roberts A."/>
            <person name="Saif S."/>
            <person name="Shea T."/>
            <person name="Sisk P."/>
            <person name="Sykes S."/>
            <person name="Wortman J."/>
            <person name="Nusbaum C."/>
            <person name="Birren B."/>
        </authorList>
    </citation>
    <scope>NUCLEOTIDE SEQUENCE [LARGE SCALE GENOMIC DNA]</scope>
    <source>
        <strain evidence="6 7">VS20</strain>
    </source>
</reference>
<feature type="signal peptide" evidence="4">
    <location>
        <begin position="1"/>
        <end position="31"/>
    </location>
</feature>
<keyword evidence="2" id="KW-0722">Serine protease inhibitor</keyword>
<dbReference type="eggNOG" id="KOG3649">
    <property type="taxonomic scope" value="Eukaryota"/>
</dbReference>
<dbReference type="SMART" id="SM00280">
    <property type="entry name" value="KAZAL"/>
    <property type="match status" value="2"/>
</dbReference>
<name>T0QPL8_SAPDV</name>
<keyword evidence="1" id="KW-0646">Protease inhibitor</keyword>
<dbReference type="OMA" id="DNECFLR"/>